<name>A0A167G3G9_CALVF</name>
<proteinExistence type="predicted"/>
<feature type="compositionally biased region" description="Polar residues" evidence="1">
    <location>
        <begin position="123"/>
        <end position="132"/>
    </location>
</feature>
<accession>A0A167G3G9</accession>
<dbReference type="EMBL" id="KV417351">
    <property type="protein sequence ID" value="KZO90131.1"/>
    <property type="molecule type" value="Genomic_DNA"/>
</dbReference>
<evidence type="ECO:0008006" key="6">
    <source>
        <dbReference type="Google" id="ProtNLM"/>
    </source>
</evidence>
<feature type="chain" id="PRO_5007886641" description="Transmembrane protein" evidence="3">
    <location>
        <begin position="37"/>
        <end position="192"/>
    </location>
</feature>
<keyword evidence="3" id="KW-0732">Signal</keyword>
<feature type="compositionally biased region" description="Low complexity" evidence="1">
    <location>
        <begin position="133"/>
        <end position="144"/>
    </location>
</feature>
<feature type="region of interest" description="Disordered" evidence="1">
    <location>
        <begin position="106"/>
        <end position="192"/>
    </location>
</feature>
<evidence type="ECO:0000313" key="4">
    <source>
        <dbReference type="EMBL" id="KZO90131.1"/>
    </source>
</evidence>
<evidence type="ECO:0000256" key="3">
    <source>
        <dbReference type="SAM" id="SignalP"/>
    </source>
</evidence>
<keyword evidence="2" id="KW-1133">Transmembrane helix</keyword>
<evidence type="ECO:0000256" key="2">
    <source>
        <dbReference type="SAM" id="Phobius"/>
    </source>
</evidence>
<feature type="signal peptide" evidence="3">
    <location>
        <begin position="1"/>
        <end position="36"/>
    </location>
</feature>
<dbReference type="OrthoDB" id="10480630at2759"/>
<feature type="compositionally biased region" description="Polar residues" evidence="1">
    <location>
        <begin position="145"/>
        <end position="154"/>
    </location>
</feature>
<gene>
    <name evidence="4" type="ORF">CALVIDRAFT_558860</name>
</gene>
<sequence>MFFKRQLPSMPAPFPRHSPMILLSLSLLTWLAAVAAQNGVLGEAENTISNSGIGSAGIVAIALTVVGFSCLALWFLPIPWRKIRRALSCSSSKPYRNVGVDAEDGAPLQEVRTRDSAPGRTPSLGSATLNAASQESLSSEDSQQTVRPQESESGSILYDPAQDPRFPDGKNAGRQHHAPTRFNVGALLGAGS</sequence>
<evidence type="ECO:0000313" key="5">
    <source>
        <dbReference type="Proteomes" id="UP000076738"/>
    </source>
</evidence>
<protein>
    <recommendedName>
        <fullName evidence="6">Transmembrane protein</fullName>
    </recommendedName>
</protein>
<keyword evidence="5" id="KW-1185">Reference proteome</keyword>
<dbReference type="Proteomes" id="UP000076738">
    <property type="component" value="Unassembled WGS sequence"/>
</dbReference>
<organism evidence="4 5">
    <name type="scientific">Calocera viscosa (strain TUFC12733)</name>
    <dbReference type="NCBI Taxonomy" id="1330018"/>
    <lineage>
        <taxon>Eukaryota</taxon>
        <taxon>Fungi</taxon>
        <taxon>Dikarya</taxon>
        <taxon>Basidiomycota</taxon>
        <taxon>Agaricomycotina</taxon>
        <taxon>Dacrymycetes</taxon>
        <taxon>Dacrymycetales</taxon>
        <taxon>Dacrymycetaceae</taxon>
        <taxon>Calocera</taxon>
    </lineage>
</organism>
<keyword evidence="2" id="KW-0812">Transmembrane</keyword>
<dbReference type="AlphaFoldDB" id="A0A167G3G9"/>
<reference evidence="4 5" key="1">
    <citation type="journal article" date="2016" name="Mol. Biol. Evol.">
        <title>Comparative Genomics of Early-Diverging Mushroom-Forming Fungi Provides Insights into the Origins of Lignocellulose Decay Capabilities.</title>
        <authorList>
            <person name="Nagy L.G."/>
            <person name="Riley R."/>
            <person name="Tritt A."/>
            <person name="Adam C."/>
            <person name="Daum C."/>
            <person name="Floudas D."/>
            <person name="Sun H."/>
            <person name="Yadav J.S."/>
            <person name="Pangilinan J."/>
            <person name="Larsson K.H."/>
            <person name="Matsuura K."/>
            <person name="Barry K."/>
            <person name="Labutti K."/>
            <person name="Kuo R."/>
            <person name="Ohm R.A."/>
            <person name="Bhattacharya S.S."/>
            <person name="Shirouzu T."/>
            <person name="Yoshinaga Y."/>
            <person name="Martin F.M."/>
            <person name="Grigoriev I.V."/>
            <person name="Hibbett D.S."/>
        </authorList>
    </citation>
    <scope>NUCLEOTIDE SEQUENCE [LARGE SCALE GENOMIC DNA]</scope>
    <source>
        <strain evidence="4 5">TUFC12733</strain>
    </source>
</reference>
<keyword evidence="2" id="KW-0472">Membrane</keyword>
<evidence type="ECO:0000256" key="1">
    <source>
        <dbReference type="SAM" id="MobiDB-lite"/>
    </source>
</evidence>
<feature type="transmembrane region" description="Helical" evidence="2">
    <location>
        <begin position="52"/>
        <end position="76"/>
    </location>
</feature>